<dbReference type="OrthoDB" id="1263265at2"/>
<organism evidence="1 2">
    <name type="scientific">Aliiruegeria haliotis</name>
    <dbReference type="NCBI Taxonomy" id="1280846"/>
    <lineage>
        <taxon>Bacteria</taxon>
        <taxon>Pseudomonadati</taxon>
        <taxon>Pseudomonadota</taxon>
        <taxon>Alphaproteobacteria</taxon>
        <taxon>Rhodobacterales</taxon>
        <taxon>Roseobacteraceae</taxon>
        <taxon>Aliiruegeria</taxon>
    </lineage>
</organism>
<evidence type="ECO:0000313" key="1">
    <source>
        <dbReference type="EMBL" id="PRY25060.1"/>
    </source>
</evidence>
<reference evidence="1 2" key="1">
    <citation type="submission" date="2018-03" db="EMBL/GenBank/DDBJ databases">
        <title>Genomic Encyclopedia of Archaeal and Bacterial Type Strains, Phase II (KMG-II): from individual species to whole genera.</title>
        <authorList>
            <person name="Goeker M."/>
        </authorList>
    </citation>
    <scope>NUCLEOTIDE SEQUENCE [LARGE SCALE GENOMIC DNA]</scope>
    <source>
        <strain evidence="1 2">DSM 29328</strain>
    </source>
</reference>
<dbReference type="EMBL" id="PVTD01000002">
    <property type="protein sequence ID" value="PRY25060.1"/>
    <property type="molecule type" value="Genomic_DNA"/>
</dbReference>
<protein>
    <recommendedName>
        <fullName evidence="3">DUF465 domain-containing protein</fullName>
    </recommendedName>
</protein>
<keyword evidence="2" id="KW-1185">Reference proteome</keyword>
<evidence type="ECO:0008006" key="3">
    <source>
        <dbReference type="Google" id="ProtNLM"/>
    </source>
</evidence>
<accession>A0A2T0RV84</accession>
<comment type="caution">
    <text evidence="1">The sequence shown here is derived from an EMBL/GenBank/DDBJ whole genome shotgun (WGS) entry which is preliminary data.</text>
</comment>
<dbReference type="InterPro" id="IPR007420">
    <property type="entry name" value="DUF465"/>
</dbReference>
<dbReference type="AlphaFoldDB" id="A0A2T0RV84"/>
<dbReference type="Pfam" id="PF04325">
    <property type="entry name" value="DUF465"/>
    <property type="match status" value="1"/>
</dbReference>
<name>A0A2T0RV84_9RHOB</name>
<dbReference type="RefSeq" id="WP_106203995.1">
    <property type="nucleotide sequence ID" value="NZ_PVTD01000002.1"/>
</dbReference>
<proteinExistence type="predicted"/>
<dbReference type="Gene3D" id="6.10.280.50">
    <property type="match status" value="1"/>
</dbReference>
<evidence type="ECO:0000313" key="2">
    <source>
        <dbReference type="Proteomes" id="UP000239480"/>
    </source>
</evidence>
<gene>
    <name evidence="1" type="ORF">CLV78_102237</name>
</gene>
<sequence>MSHVPHELAEEFPEQQELIPALIDRDPVFAALVKEYSALNIRVHQSEVHERPMEELAEHQLRKRRMFLKDEIYRRLRTAA</sequence>
<dbReference type="InterPro" id="IPR038444">
    <property type="entry name" value="DUF465_sf"/>
</dbReference>
<dbReference type="Proteomes" id="UP000239480">
    <property type="component" value="Unassembled WGS sequence"/>
</dbReference>